<dbReference type="EMBL" id="UWPJ01000016">
    <property type="protein sequence ID" value="VCU69810.1"/>
    <property type="molecule type" value="Genomic_DNA"/>
</dbReference>
<dbReference type="InterPro" id="IPR044043">
    <property type="entry name" value="VanA_C_cat"/>
</dbReference>
<keyword evidence="4" id="KW-0408">Iron</keyword>
<evidence type="ECO:0000256" key="1">
    <source>
        <dbReference type="ARBA" id="ARBA00022714"/>
    </source>
</evidence>
<evidence type="ECO:0000313" key="8">
    <source>
        <dbReference type="Proteomes" id="UP000277294"/>
    </source>
</evidence>
<evidence type="ECO:0000256" key="5">
    <source>
        <dbReference type="ARBA" id="ARBA00023014"/>
    </source>
</evidence>
<protein>
    <submittedName>
        <fullName evidence="7">Toluene-4-sulfonate monooxygenase system iron-sulfur subunit TsaM1</fullName>
        <ecNumber evidence="7">1.14.14.-</ecNumber>
    </submittedName>
</protein>
<dbReference type="PANTHER" id="PTHR21266:SF60">
    <property type="entry name" value="3-KETOSTEROID-9-ALPHA-MONOOXYGENASE, OXYGENASE COMPONENT"/>
    <property type="match status" value="1"/>
</dbReference>
<dbReference type="InterPro" id="IPR036922">
    <property type="entry name" value="Rieske_2Fe-2S_sf"/>
</dbReference>
<dbReference type="SUPFAM" id="SSF50022">
    <property type="entry name" value="ISP domain"/>
    <property type="match status" value="1"/>
</dbReference>
<dbReference type="Gene3D" id="2.102.10.10">
    <property type="entry name" value="Rieske [2Fe-2S] iron-sulphur domain"/>
    <property type="match status" value="1"/>
</dbReference>
<evidence type="ECO:0000259" key="6">
    <source>
        <dbReference type="PROSITE" id="PS51296"/>
    </source>
</evidence>
<dbReference type="InterPro" id="IPR050584">
    <property type="entry name" value="Cholesterol_7-desaturase"/>
</dbReference>
<dbReference type="AlphaFoldDB" id="A0A3P4B283"/>
<gene>
    <name evidence="7" type="primary">tsaM1_6</name>
    <name evidence="7" type="ORF">PIGHUM_01875</name>
</gene>
<name>A0A3P4B283_9BURK</name>
<dbReference type="GO" id="GO:0004497">
    <property type="term" value="F:monooxygenase activity"/>
    <property type="evidence" value="ECO:0007669"/>
    <property type="project" value="UniProtKB-KW"/>
</dbReference>
<proteinExistence type="predicted"/>
<dbReference type="GO" id="GO:0046872">
    <property type="term" value="F:metal ion binding"/>
    <property type="evidence" value="ECO:0007669"/>
    <property type="project" value="UniProtKB-KW"/>
</dbReference>
<evidence type="ECO:0000313" key="7">
    <source>
        <dbReference type="EMBL" id="VCU69810.1"/>
    </source>
</evidence>
<dbReference type="CDD" id="cd08878">
    <property type="entry name" value="RHO_alpha_C_DMO-like"/>
    <property type="match status" value="1"/>
</dbReference>
<feature type="domain" description="Rieske" evidence="6">
    <location>
        <begin position="8"/>
        <end position="112"/>
    </location>
</feature>
<organism evidence="7 8">
    <name type="scientific">Pigmentiphaga humi</name>
    <dbReference type="NCBI Taxonomy" id="2478468"/>
    <lineage>
        <taxon>Bacteria</taxon>
        <taxon>Pseudomonadati</taxon>
        <taxon>Pseudomonadota</taxon>
        <taxon>Betaproteobacteria</taxon>
        <taxon>Burkholderiales</taxon>
        <taxon>Alcaligenaceae</taxon>
        <taxon>Pigmentiphaga</taxon>
    </lineage>
</organism>
<dbReference type="OrthoDB" id="9790995at2"/>
<keyword evidence="2" id="KW-0479">Metal-binding</keyword>
<keyword evidence="5" id="KW-0411">Iron-sulfur</keyword>
<dbReference type="Proteomes" id="UP000277294">
    <property type="component" value="Unassembled WGS sequence"/>
</dbReference>
<dbReference type="GO" id="GO:0051537">
    <property type="term" value="F:2 iron, 2 sulfur cluster binding"/>
    <property type="evidence" value="ECO:0007669"/>
    <property type="project" value="UniProtKB-KW"/>
</dbReference>
<dbReference type="Pfam" id="PF00355">
    <property type="entry name" value="Rieske"/>
    <property type="match status" value="1"/>
</dbReference>
<evidence type="ECO:0000256" key="3">
    <source>
        <dbReference type="ARBA" id="ARBA00023002"/>
    </source>
</evidence>
<dbReference type="PANTHER" id="PTHR21266">
    <property type="entry name" value="IRON-SULFUR DOMAIN CONTAINING PROTEIN"/>
    <property type="match status" value="1"/>
</dbReference>
<reference evidence="7 8" key="1">
    <citation type="submission" date="2018-10" db="EMBL/GenBank/DDBJ databases">
        <authorList>
            <person name="Criscuolo A."/>
        </authorList>
    </citation>
    <scope>NUCLEOTIDE SEQUENCE [LARGE SCALE GENOMIC DNA]</scope>
    <source>
        <strain evidence="7">DnA1</strain>
    </source>
</reference>
<keyword evidence="8" id="KW-1185">Reference proteome</keyword>
<sequence length="348" mass="38746">MAFLKNCWYAAIWADELKTGELAARTLLDTPLVLYRDDAGRPVAMDDMCPHRLAPLRLGKLLPGGTIQCGYHGLEFDSSGQCVKNPHGNGRVPRGCQVRTYPMVEKHTLAWIWMGNGEPDEGLIPDFGYLDADSGYDVGRRDTIEMDANYRAIIDNLLDLSHAAYLHDGLLGNAETAWADIEVRQEGPYVYVRRDMQNVPPPLLRDLLFKRDGAPVNMWQTIRWSAPSAVLNDVGTYAPDSDRTRFSGQLGCHILTPVSEDSTLYFTAAARQGPLGAEADEGEDALKARIAELRRYAFKEQDDPMLKAQQENVRRHPGVAPVLLPAIDAGPVRCQRLLDEMLRDESGQ</sequence>
<dbReference type="Gene3D" id="3.90.380.10">
    <property type="entry name" value="Naphthalene 1,2-dioxygenase Alpha Subunit, Chain A, domain 1"/>
    <property type="match status" value="1"/>
</dbReference>
<evidence type="ECO:0000256" key="4">
    <source>
        <dbReference type="ARBA" id="ARBA00023004"/>
    </source>
</evidence>
<keyword evidence="3 7" id="KW-0560">Oxidoreductase</keyword>
<dbReference type="PROSITE" id="PS51296">
    <property type="entry name" value="RIESKE"/>
    <property type="match status" value="1"/>
</dbReference>
<accession>A0A3P4B283</accession>
<dbReference type="Pfam" id="PF19112">
    <property type="entry name" value="VanA_C"/>
    <property type="match status" value="1"/>
</dbReference>
<dbReference type="EC" id="1.14.14.-" evidence="7"/>
<dbReference type="RefSeq" id="WP_160142223.1">
    <property type="nucleotide sequence ID" value="NZ_UWPJ01000016.1"/>
</dbReference>
<keyword evidence="1" id="KW-0001">2Fe-2S</keyword>
<evidence type="ECO:0000256" key="2">
    <source>
        <dbReference type="ARBA" id="ARBA00022723"/>
    </source>
</evidence>
<dbReference type="SUPFAM" id="SSF55961">
    <property type="entry name" value="Bet v1-like"/>
    <property type="match status" value="1"/>
</dbReference>
<dbReference type="InterPro" id="IPR017941">
    <property type="entry name" value="Rieske_2Fe-2S"/>
</dbReference>
<keyword evidence="7" id="KW-0503">Monooxygenase</keyword>